<dbReference type="InterPro" id="IPR043129">
    <property type="entry name" value="ATPase_NBD"/>
</dbReference>
<dbReference type="CDD" id="cd07783">
    <property type="entry name" value="ASKHA_NBD_FGGY_SePSK_AtXK1-like"/>
    <property type="match status" value="1"/>
</dbReference>
<dbReference type="PANTHER" id="PTHR10196:SF80">
    <property type="entry name" value="D-RIBULOSE KINASE"/>
    <property type="match status" value="1"/>
</dbReference>
<feature type="domain" description="Carbohydrate kinase FGGY C-terminal" evidence="5">
    <location>
        <begin position="265"/>
        <end position="444"/>
    </location>
</feature>
<dbReference type="SUPFAM" id="SSF53067">
    <property type="entry name" value="Actin-like ATPase domain"/>
    <property type="match status" value="2"/>
</dbReference>
<protein>
    <submittedName>
        <fullName evidence="6">Carbohydrate kinase</fullName>
    </submittedName>
</protein>
<dbReference type="GO" id="GO:0019150">
    <property type="term" value="F:D-ribulokinase activity"/>
    <property type="evidence" value="ECO:0007669"/>
    <property type="project" value="TreeGrafter"/>
</dbReference>
<proteinExistence type="inferred from homology"/>
<gene>
    <name evidence="6" type="ORF">JKP88DRAFT_289414</name>
</gene>
<organism evidence="6 7">
    <name type="scientific">Tribonema minus</name>
    <dbReference type="NCBI Taxonomy" id="303371"/>
    <lineage>
        <taxon>Eukaryota</taxon>
        <taxon>Sar</taxon>
        <taxon>Stramenopiles</taxon>
        <taxon>Ochrophyta</taxon>
        <taxon>PX clade</taxon>
        <taxon>Xanthophyceae</taxon>
        <taxon>Tribonematales</taxon>
        <taxon>Tribonemataceae</taxon>
        <taxon>Tribonema</taxon>
    </lineage>
</organism>
<accession>A0A836CG13</accession>
<dbReference type="GO" id="GO:0005829">
    <property type="term" value="C:cytosol"/>
    <property type="evidence" value="ECO:0007669"/>
    <property type="project" value="TreeGrafter"/>
</dbReference>
<dbReference type="EMBL" id="JAFCMP010000139">
    <property type="protein sequence ID" value="KAG5185185.1"/>
    <property type="molecule type" value="Genomic_DNA"/>
</dbReference>
<dbReference type="OrthoDB" id="10262702at2759"/>
<dbReference type="Pfam" id="PF02782">
    <property type="entry name" value="FGGY_C"/>
    <property type="match status" value="1"/>
</dbReference>
<evidence type="ECO:0000313" key="7">
    <source>
        <dbReference type="Proteomes" id="UP000664859"/>
    </source>
</evidence>
<sequence length="453" mass="46349">MSSGPQLSIGFDYGTSGARAVVIDSATKTVQHVADVKWTAEEGYDSPQAWLSAAAALLDDVPAAAKARMARICVSGTSASCLLVERSDPLAVTRGPAMYNYNTLRESPAAAAAAAAALERVAPPLHTTLSGTSALMKLLTWHAEAPLGAHEALAHQADYVSAYMRGGAGAEIVTDWNNALKTGFDVEQLRWPDWLRGLHGGAAAAAVPRVVRPGAVTGAVGAAFARRHGLPPRCEVAAGTTDSIAAFLAADGSSGGGGGAGHAVTSLGSTLALKLLSATRVEDASRGVYSHRLGDGMWLVGGASNTGCAVFRQLGFSDAELAELSADMSESTGEELGEVYYPLAGQQGERFPFNDPDMKAILEPVPASRGEYLAGLLQSLARVEAEGYALLHELGALPALAAVATAGGGANNGAWSAMRARRLGVPVTAARNGDAAYGVALLGLAQPLPVAQQ</sequence>
<dbReference type="AlphaFoldDB" id="A0A836CG13"/>
<keyword evidence="3 6" id="KW-0418">Kinase</keyword>
<feature type="domain" description="Carbohydrate kinase FGGY N-terminal" evidence="4">
    <location>
        <begin position="9"/>
        <end position="248"/>
    </location>
</feature>
<keyword evidence="2" id="KW-0808">Transferase</keyword>
<dbReference type="Gene3D" id="3.30.420.40">
    <property type="match status" value="2"/>
</dbReference>
<dbReference type="PANTHER" id="PTHR10196">
    <property type="entry name" value="SUGAR KINASE"/>
    <property type="match status" value="1"/>
</dbReference>
<evidence type="ECO:0000256" key="2">
    <source>
        <dbReference type="ARBA" id="ARBA00022679"/>
    </source>
</evidence>
<evidence type="ECO:0000256" key="1">
    <source>
        <dbReference type="ARBA" id="ARBA00009156"/>
    </source>
</evidence>
<keyword evidence="7" id="KW-1185">Reference proteome</keyword>
<name>A0A836CG13_9STRA</name>
<dbReference type="InterPro" id="IPR018484">
    <property type="entry name" value="FGGY_N"/>
</dbReference>
<evidence type="ECO:0000259" key="5">
    <source>
        <dbReference type="Pfam" id="PF02782"/>
    </source>
</evidence>
<dbReference type="Pfam" id="PF00370">
    <property type="entry name" value="FGGY_N"/>
    <property type="match status" value="1"/>
</dbReference>
<reference evidence="6" key="1">
    <citation type="submission" date="2021-02" db="EMBL/GenBank/DDBJ databases">
        <title>First Annotated Genome of the Yellow-green Alga Tribonema minus.</title>
        <authorList>
            <person name="Mahan K.M."/>
        </authorList>
    </citation>
    <scope>NUCLEOTIDE SEQUENCE</scope>
    <source>
        <strain evidence="6">UTEX B ZZ1240</strain>
    </source>
</reference>
<evidence type="ECO:0000256" key="3">
    <source>
        <dbReference type="ARBA" id="ARBA00022777"/>
    </source>
</evidence>
<evidence type="ECO:0000259" key="4">
    <source>
        <dbReference type="Pfam" id="PF00370"/>
    </source>
</evidence>
<dbReference type="Proteomes" id="UP000664859">
    <property type="component" value="Unassembled WGS sequence"/>
</dbReference>
<dbReference type="GO" id="GO:0005997">
    <property type="term" value="P:xylulose metabolic process"/>
    <property type="evidence" value="ECO:0007669"/>
    <property type="project" value="TreeGrafter"/>
</dbReference>
<evidence type="ECO:0000313" key="6">
    <source>
        <dbReference type="EMBL" id="KAG5185185.1"/>
    </source>
</evidence>
<comment type="caution">
    <text evidence="6">The sequence shown here is derived from an EMBL/GenBank/DDBJ whole genome shotgun (WGS) entry which is preliminary data.</text>
</comment>
<dbReference type="GO" id="GO:0004856">
    <property type="term" value="F:D-xylulokinase activity"/>
    <property type="evidence" value="ECO:0007669"/>
    <property type="project" value="TreeGrafter"/>
</dbReference>
<dbReference type="InterPro" id="IPR018485">
    <property type="entry name" value="FGGY_C"/>
</dbReference>
<comment type="similarity">
    <text evidence="1">Belongs to the FGGY kinase family.</text>
</comment>